<dbReference type="Gene3D" id="2.60.120.10">
    <property type="entry name" value="Jelly Rolls"/>
    <property type="match status" value="1"/>
</dbReference>
<evidence type="ECO:0000256" key="4">
    <source>
        <dbReference type="ARBA" id="ARBA00022723"/>
    </source>
</evidence>
<evidence type="ECO:0000313" key="9">
    <source>
        <dbReference type="Proteomes" id="UP001215280"/>
    </source>
</evidence>
<keyword evidence="4" id="KW-0479">Metal-binding</keyword>
<dbReference type="AlphaFoldDB" id="A0AAD7KHU7"/>
<evidence type="ECO:0000256" key="1">
    <source>
        <dbReference type="ARBA" id="ARBA00004613"/>
    </source>
</evidence>
<comment type="subcellular location">
    <subcellularLocation>
        <location evidence="1">Secreted</location>
    </subcellularLocation>
</comment>
<feature type="domain" description="Cupin type-1" evidence="7">
    <location>
        <begin position="78"/>
        <end position="228"/>
    </location>
</feature>
<reference evidence="8" key="1">
    <citation type="submission" date="2023-03" db="EMBL/GenBank/DDBJ databases">
        <title>Massive genome expansion in bonnet fungi (Mycena s.s.) driven by repeated elements and novel gene families across ecological guilds.</title>
        <authorList>
            <consortium name="Lawrence Berkeley National Laboratory"/>
            <person name="Harder C.B."/>
            <person name="Miyauchi S."/>
            <person name="Viragh M."/>
            <person name="Kuo A."/>
            <person name="Thoen E."/>
            <person name="Andreopoulos B."/>
            <person name="Lu D."/>
            <person name="Skrede I."/>
            <person name="Drula E."/>
            <person name="Henrissat B."/>
            <person name="Morin E."/>
            <person name="Kohler A."/>
            <person name="Barry K."/>
            <person name="LaButti K."/>
            <person name="Morin E."/>
            <person name="Salamov A."/>
            <person name="Lipzen A."/>
            <person name="Mereny Z."/>
            <person name="Hegedus B."/>
            <person name="Baldrian P."/>
            <person name="Stursova M."/>
            <person name="Weitz H."/>
            <person name="Taylor A."/>
            <person name="Grigoriev I.V."/>
            <person name="Nagy L.G."/>
            <person name="Martin F."/>
            <person name="Kauserud H."/>
        </authorList>
    </citation>
    <scope>NUCLEOTIDE SEQUENCE</scope>
    <source>
        <strain evidence="8">CBHHK188m</strain>
    </source>
</reference>
<dbReference type="InterPro" id="IPR019780">
    <property type="entry name" value="Germin_Mn-BS"/>
</dbReference>
<keyword evidence="6" id="KW-0732">Signal</keyword>
<evidence type="ECO:0000256" key="3">
    <source>
        <dbReference type="ARBA" id="ARBA00022525"/>
    </source>
</evidence>
<evidence type="ECO:0000256" key="2">
    <source>
        <dbReference type="ARBA" id="ARBA00007456"/>
    </source>
</evidence>
<dbReference type="PANTHER" id="PTHR31238">
    <property type="entry name" value="GERMIN-LIKE PROTEIN SUBFAMILY 3 MEMBER 3"/>
    <property type="match status" value="1"/>
</dbReference>
<keyword evidence="3" id="KW-0964">Secreted</keyword>
<comment type="caution">
    <text evidence="8">The sequence shown here is derived from an EMBL/GenBank/DDBJ whole genome shotgun (WGS) entry which is preliminary data.</text>
</comment>
<gene>
    <name evidence="8" type="ORF">DFH07DRAFT_934912</name>
</gene>
<protein>
    <submittedName>
        <fullName evidence="8">RmlC-like cupin domain-containing protein</fullName>
    </submittedName>
</protein>
<feature type="signal peptide" evidence="6">
    <location>
        <begin position="1"/>
        <end position="19"/>
    </location>
</feature>
<dbReference type="SUPFAM" id="SSF51182">
    <property type="entry name" value="RmlC-like cupins"/>
    <property type="match status" value="1"/>
</dbReference>
<dbReference type="PROSITE" id="PS00725">
    <property type="entry name" value="GERMIN"/>
    <property type="match status" value="1"/>
</dbReference>
<dbReference type="PRINTS" id="PR00325">
    <property type="entry name" value="GERMIN"/>
</dbReference>
<dbReference type="SMART" id="SM00835">
    <property type="entry name" value="Cupin_1"/>
    <property type="match status" value="1"/>
</dbReference>
<evidence type="ECO:0000313" key="8">
    <source>
        <dbReference type="EMBL" id="KAJ7785000.1"/>
    </source>
</evidence>
<comment type="similarity">
    <text evidence="2">Belongs to the germin family.</text>
</comment>
<dbReference type="InterPro" id="IPR006045">
    <property type="entry name" value="Cupin_1"/>
</dbReference>
<sequence>MLVNSIIFTALASLLSVEAAPTPQPSVSTPAPVPLVSNAAEIASMLKTEASVVDRLEALLKPNGTLLTGDALRDLTVFDFNNQAPAAGAKGGSLLIASVDNFPILEGLGISTGVAFIEPCGLNIPHSHPRASEMLTVIEGILDAGFVQENGFSTAIETQLGTFQATVFPMGSIHYQQNPTCSNATFVAALGSSDPGRSDIATNFWMLPSSIVNATLGFPNTIGGDNIDQWRDVLPVNLAAGVDSCLKKCGLSE</sequence>
<dbReference type="EMBL" id="JARJLG010000001">
    <property type="protein sequence ID" value="KAJ7785000.1"/>
    <property type="molecule type" value="Genomic_DNA"/>
</dbReference>
<keyword evidence="5" id="KW-0464">Manganese</keyword>
<dbReference type="InterPro" id="IPR014710">
    <property type="entry name" value="RmlC-like_jellyroll"/>
</dbReference>
<dbReference type="Proteomes" id="UP001215280">
    <property type="component" value="Unassembled WGS sequence"/>
</dbReference>
<dbReference type="CDD" id="cd02241">
    <property type="entry name" value="cupin_OxOx"/>
    <property type="match status" value="1"/>
</dbReference>
<organism evidence="8 9">
    <name type="scientific">Mycena maculata</name>
    <dbReference type="NCBI Taxonomy" id="230809"/>
    <lineage>
        <taxon>Eukaryota</taxon>
        <taxon>Fungi</taxon>
        <taxon>Dikarya</taxon>
        <taxon>Basidiomycota</taxon>
        <taxon>Agaricomycotina</taxon>
        <taxon>Agaricomycetes</taxon>
        <taxon>Agaricomycetidae</taxon>
        <taxon>Agaricales</taxon>
        <taxon>Marasmiineae</taxon>
        <taxon>Mycenaceae</taxon>
        <taxon>Mycena</taxon>
    </lineage>
</organism>
<feature type="chain" id="PRO_5041968174" evidence="6">
    <location>
        <begin position="20"/>
        <end position="253"/>
    </location>
</feature>
<evidence type="ECO:0000259" key="7">
    <source>
        <dbReference type="SMART" id="SM00835"/>
    </source>
</evidence>
<evidence type="ECO:0000256" key="6">
    <source>
        <dbReference type="SAM" id="SignalP"/>
    </source>
</evidence>
<keyword evidence="9" id="KW-1185">Reference proteome</keyword>
<dbReference type="GO" id="GO:0030145">
    <property type="term" value="F:manganese ion binding"/>
    <property type="evidence" value="ECO:0007669"/>
    <property type="project" value="InterPro"/>
</dbReference>
<dbReference type="Pfam" id="PF00190">
    <property type="entry name" value="Cupin_1"/>
    <property type="match status" value="1"/>
</dbReference>
<accession>A0AAD7KHU7</accession>
<dbReference type="InterPro" id="IPR011051">
    <property type="entry name" value="RmlC_Cupin_sf"/>
</dbReference>
<dbReference type="InterPro" id="IPR001929">
    <property type="entry name" value="Germin"/>
</dbReference>
<dbReference type="GO" id="GO:0005576">
    <property type="term" value="C:extracellular region"/>
    <property type="evidence" value="ECO:0007669"/>
    <property type="project" value="UniProtKB-SubCell"/>
</dbReference>
<evidence type="ECO:0000256" key="5">
    <source>
        <dbReference type="ARBA" id="ARBA00023211"/>
    </source>
</evidence>
<proteinExistence type="inferred from homology"/>
<name>A0AAD7KHU7_9AGAR</name>